<proteinExistence type="predicted"/>
<keyword evidence="3" id="KW-1185">Reference proteome</keyword>
<dbReference type="Proteomes" id="UP000729402">
    <property type="component" value="Unassembled WGS sequence"/>
</dbReference>
<accession>A0A8J5W9C0</accession>
<reference evidence="2" key="1">
    <citation type="journal article" date="2021" name="bioRxiv">
        <title>Whole Genome Assembly and Annotation of Northern Wild Rice, Zizania palustris L., Supports a Whole Genome Duplication in the Zizania Genus.</title>
        <authorList>
            <person name="Haas M."/>
            <person name="Kono T."/>
            <person name="Macchietto M."/>
            <person name="Millas R."/>
            <person name="McGilp L."/>
            <person name="Shao M."/>
            <person name="Duquette J."/>
            <person name="Hirsch C.N."/>
            <person name="Kimball J."/>
        </authorList>
    </citation>
    <scope>NUCLEOTIDE SEQUENCE</scope>
    <source>
        <tissue evidence="2">Fresh leaf tissue</tissue>
    </source>
</reference>
<evidence type="ECO:0000313" key="3">
    <source>
        <dbReference type="Proteomes" id="UP000729402"/>
    </source>
</evidence>
<sequence>MEGAAEETCKRRRKGAPAEGATGSGGGGGGRAQTKAAQRTATDESKVQHSTELCNAKPADQTSTKPRIDRLG</sequence>
<comment type="caution">
    <text evidence="2">The sequence shown here is derived from an EMBL/GenBank/DDBJ whole genome shotgun (WGS) entry which is preliminary data.</text>
</comment>
<dbReference type="AlphaFoldDB" id="A0A8J5W9C0"/>
<reference evidence="2" key="2">
    <citation type="submission" date="2021-02" db="EMBL/GenBank/DDBJ databases">
        <authorList>
            <person name="Kimball J.A."/>
            <person name="Haas M.W."/>
            <person name="Macchietto M."/>
            <person name="Kono T."/>
            <person name="Duquette J."/>
            <person name="Shao M."/>
        </authorList>
    </citation>
    <scope>NUCLEOTIDE SEQUENCE</scope>
    <source>
        <tissue evidence="2">Fresh leaf tissue</tissue>
    </source>
</reference>
<dbReference type="EMBL" id="JAAALK010000082">
    <property type="protein sequence ID" value="KAG8085052.1"/>
    <property type="molecule type" value="Genomic_DNA"/>
</dbReference>
<feature type="compositionally biased region" description="Gly residues" evidence="1">
    <location>
        <begin position="22"/>
        <end position="31"/>
    </location>
</feature>
<feature type="region of interest" description="Disordered" evidence="1">
    <location>
        <begin position="1"/>
        <end position="72"/>
    </location>
</feature>
<evidence type="ECO:0000256" key="1">
    <source>
        <dbReference type="SAM" id="MobiDB-lite"/>
    </source>
</evidence>
<protein>
    <submittedName>
        <fullName evidence="2">Uncharacterized protein</fullName>
    </submittedName>
</protein>
<organism evidence="2 3">
    <name type="scientific">Zizania palustris</name>
    <name type="common">Northern wild rice</name>
    <dbReference type="NCBI Taxonomy" id="103762"/>
    <lineage>
        <taxon>Eukaryota</taxon>
        <taxon>Viridiplantae</taxon>
        <taxon>Streptophyta</taxon>
        <taxon>Embryophyta</taxon>
        <taxon>Tracheophyta</taxon>
        <taxon>Spermatophyta</taxon>
        <taxon>Magnoliopsida</taxon>
        <taxon>Liliopsida</taxon>
        <taxon>Poales</taxon>
        <taxon>Poaceae</taxon>
        <taxon>BOP clade</taxon>
        <taxon>Oryzoideae</taxon>
        <taxon>Oryzeae</taxon>
        <taxon>Zizaniinae</taxon>
        <taxon>Zizania</taxon>
    </lineage>
</organism>
<evidence type="ECO:0000313" key="2">
    <source>
        <dbReference type="EMBL" id="KAG8085052.1"/>
    </source>
</evidence>
<name>A0A8J5W9C0_ZIZPA</name>
<gene>
    <name evidence="2" type="ORF">GUJ93_ZPchr0010g10377</name>
</gene>